<evidence type="ECO:0000256" key="2">
    <source>
        <dbReference type="ARBA" id="ARBA00024867"/>
    </source>
</evidence>
<keyword evidence="3" id="KW-0597">Phosphoprotein</keyword>
<dbReference type="Pfam" id="PF08664">
    <property type="entry name" value="YcbB"/>
    <property type="match status" value="1"/>
</dbReference>
<dbReference type="EMBL" id="AGYR01000047">
    <property type="protein sequence ID" value="ENZ10249.1"/>
    <property type="molecule type" value="Genomic_DNA"/>
</dbReference>
<dbReference type="AlphaFoldDB" id="A0A0E2H5N1"/>
<comment type="caution">
    <text evidence="5">The sequence shown here is derived from an EMBL/GenBank/DDBJ whole genome shotgun (WGS) entry which is preliminary data.</text>
</comment>
<dbReference type="InterPro" id="IPR001789">
    <property type="entry name" value="Sig_transdc_resp-reg_receiver"/>
</dbReference>
<accession>A0A0E2H5N1</accession>
<dbReference type="Pfam" id="PF00072">
    <property type="entry name" value="Response_reg"/>
    <property type="match status" value="1"/>
</dbReference>
<protein>
    <recommendedName>
        <fullName evidence="1">Stage 0 sporulation protein A homolog</fullName>
    </recommendedName>
</protein>
<sequence length="291" mass="33412">MRIYIVDCDRNSRTELKTMIEDGGMGTVAGIASRWEEAYLELQEMCPDMILADLTLSAPKTIAYIQKIREILPQTSVVILSHFNDMDIIRMAYEKGAELLIHKPYNEIEVRNVLHNMEMARAMQWLIGKARNDFSAGAFSWEANVQGRKMRPEEQETDYNQSIRRLKGILQEIGILSEAGSKDIIRIVRYLIEEDLDIRDITVRELCSRMGQNSKSVEQRIRRAASVGMANLAYRGMDDYADPVFNEYGARLYSLEQIKREMSYIRGKSDGHGNVRVRKFLSGLLVCCKDI</sequence>
<dbReference type="Proteomes" id="UP000013085">
    <property type="component" value="Unassembled WGS sequence"/>
</dbReference>
<dbReference type="Gene3D" id="3.40.50.2300">
    <property type="match status" value="1"/>
</dbReference>
<reference evidence="5 6" key="1">
    <citation type="submission" date="2013-01" db="EMBL/GenBank/DDBJ databases">
        <title>The Genome Sequence of Clostridium clostridioforme 90A8.</title>
        <authorList>
            <consortium name="The Broad Institute Genome Sequencing Platform"/>
            <person name="Earl A."/>
            <person name="Ward D."/>
            <person name="Feldgarden M."/>
            <person name="Gevers D."/>
            <person name="Courvalin P."/>
            <person name="Lambert T."/>
            <person name="Walker B."/>
            <person name="Young S.K."/>
            <person name="Zeng Q."/>
            <person name="Gargeya S."/>
            <person name="Fitzgerald M."/>
            <person name="Haas B."/>
            <person name="Abouelleil A."/>
            <person name="Alvarado L."/>
            <person name="Arachchi H.M."/>
            <person name="Berlin A.M."/>
            <person name="Chapman S.B."/>
            <person name="Dewar J."/>
            <person name="Goldberg J."/>
            <person name="Griggs A."/>
            <person name="Gujja S."/>
            <person name="Hansen M."/>
            <person name="Howarth C."/>
            <person name="Imamovic A."/>
            <person name="Larimer J."/>
            <person name="McCowan C."/>
            <person name="Murphy C."/>
            <person name="Neiman D."/>
            <person name="Pearson M."/>
            <person name="Priest M."/>
            <person name="Roberts A."/>
            <person name="Saif S."/>
            <person name="Shea T."/>
            <person name="Sisk P."/>
            <person name="Sykes S."/>
            <person name="Wortman J."/>
            <person name="Nusbaum C."/>
            <person name="Birren B."/>
        </authorList>
    </citation>
    <scope>NUCLEOTIDE SEQUENCE [LARGE SCALE GENOMIC DNA]</scope>
    <source>
        <strain evidence="5 6">90A8</strain>
    </source>
</reference>
<dbReference type="GeneID" id="57964157"/>
<comment type="function">
    <text evidence="2">May play the central regulatory role in sporulation. It may be an element of the effector pathway responsible for the activation of sporulation genes in response to nutritional stress. Spo0A may act in concert with spo0H (a sigma factor) to control the expression of some genes that are critical to the sporulation process.</text>
</comment>
<proteinExistence type="predicted"/>
<evidence type="ECO:0000259" key="4">
    <source>
        <dbReference type="PROSITE" id="PS50110"/>
    </source>
</evidence>
<evidence type="ECO:0000313" key="6">
    <source>
        <dbReference type="Proteomes" id="UP000013085"/>
    </source>
</evidence>
<feature type="domain" description="Response regulatory" evidence="4">
    <location>
        <begin position="2"/>
        <end position="118"/>
    </location>
</feature>
<evidence type="ECO:0000256" key="3">
    <source>
        <dbReference type="PROSITE-ProRule" id="PRU00169"/>
    </source>
</evidence>
<dbReference type="InterPro" id="IPR013972">
    <property type="entry name" value="YcbB"/>
</dbReference>
<dbReference type="PATRIC" id="fig|999408.3.peg.4536"/>
<evidence type="ECO:0000313" key="5">
    <source>
        <dbReference type="EMBL" id="ENZ10249.1"/>
    </source>
</evidence>
<feature type="modified residue" description="4-aspartylphosphate" evidence="3">
    <location>
        <position position="53"/>
    </location>
</feature>
<organism evidence="5 6">
    <name type="scientific">[Clostridium] clostridioforme 90A8</name>
    <dbReference type="NCBI Taxonomy" id="999408"/>
    <lineage>
        <taxon>Bacteria</taxon>
        <taxon>Bacillati</taxon>
        <taxon>Bacillota</taxon>
        <taxon>Clostridia</taxon>
        <taxon>Lachnospirales</taxon>
        <taxon>Lachnospiraceae</taxon>
        <taxon>Enterocloster</taxon>
    </lineage>
</organism>
<dbReference type="RefSeq" id="WP_002594047.1">
    <property type="nucleotide sequence ID" value="NZ_KB850983.1"/>
</dbReference>
<evidence type="ECO:0000256" key="1">
    <source>
        <dbReference type="ARBA" id="ARBA00018672"/>
    </source>
</evidence>
<dbReference type="HOGENOM" id="CLU_080651_1_0_9"/>
<name>A0A0E2H5N1_9FIRM</name>
<dbReference type="InterPro" id="IPR011006">
    <property type="entry name" value="CheY-like_superfamily"/>
</dbReference>
<gene>
    <name evidence="5" type="ORF">HMPREF1090_04228</name>
</gene>
<dbReference type="GO" id="GO:0000160">
    <property type="term" value="P:phosphorelay signal transduction system"/>
    <property type="evidence" value="ECO:0007669"/>
    <property type="project" value="InterPro"/>
</dbReference>
<dbReference type="SMART" id="SM00448">
    <property type="entry name" value="REC"/>
    <property type="match status" value="1"/>
</dbReference>
<dbReference type="SUPFAM" id="SSF52172">
    <property type="entry name" value="CheY-like"/>
    <property type="match status" value="1"/>
</dbReference>
<dbReference type="PROSITE" id="PS50110">
    <property type="entry name" value="RESPONSE_REGULATORY"/>
    <property type="match status" value="1"/>
</dbReference>